<dbReference type="AlphaFoldDB" id="A0A183EZ06"/>
<name>A0A183EZ06_9BILA</name>
<dbReference type="Proteomes" id="UP000271098">
    <property type="component" value="Unassembled WGS sequence"/>
</dbReference>
<gene>
    <name evidence="1" type="ORF">GPUH_LOCUS26196</name>
</gene>
<evidence type="ECO:0000313" key="2">
    <source>
        <dbReference type="Proteomes" id="UP000271098"/>
    </source>
</evidence>
<reference evidence="1 2" key="2">
    <citation type="submission" date="2018-11" db="EMBL/GenBank/DDBJ databases">
        <authorList>
            <consortium name="Pathogen Informatics"/>
        </authorList>
    </citation>
    <scope>NUCLEOTIDE SEQUENCE [LARGE SCALE GENOMIC DNA]</scope>
</reference>
<accession>A0A183EZ06</accession>
<reference evidence="3" key="1">
    <citation type="submission" date="2016-06" db="UniProtKB">
        <authorList>
            <consortium name="WormBaseParasite"/>
        </authorList>
    </citation>
    <scope>IDENTIFICATION</scope>
</reference>
<protein>
    <submittedName>
        <fullName evidence="3">Xis</fullName>
    </submittedName>
</protein>
<sequence length="81" mass="8767">MPECMPFDRATARPRGPVHGVLLASGWAAVTLCIRRDAILLLLYRQGSLLATYRLRCDACEVRAVARLVTLSAPGSLLLCG</sequence>
<dbReference type="WBParaSite" id="GPUH_0002622701-mRNA-1">
    <property type="protein sequence ID" value="GPUH_0002622701-mRNA-1"/>
    <property type="gene ID" value="GPUH_0002622701"/>
</dbReference>
<keyword evidence="2" id="KW-1185">Reference proteome</keyword>
<evidence type="ECO:0000313" key="3">
    <source>
        <dbReference type="WBParaSite" id="GPUH_0002622701-mRNA-1"/>
    </source>
</evidence>
<proteinExistence type="predicted"/>
<organism evidence="3">
    <name type="scientific">Gongylonema pulchrum</name>
    <dbReference type="NCBI Taxonomy" id="637853"/>
    <lineage>
        <taxon>Eukaryota</taxon>
        <taxon>Metazoa</taxon>
        <taxon>Ecdysozoa</taxon>
        <taxon>Nematoda</taxon>
        <taxon>Chromadorea</taxon>
        <taxon>Rhabditida</taxon>
        <taxon>Spirurina</taxon>
        <taxon>Spiruromorpha</taxon>
        <taxon>Spiruroidea</taxon>
        <taxon>Gongylonematidae</taxon>
        <taxon>Gongylonema</taxon>
    </lineage>
</organism>
<dbReference type="EMBL" id="UYRT01109241">
    <property type="protein sequence ID" value="VDN45227.1"/>
    <property type="molecule type" value="Genomic_DNA"/>
</dbReference>
<evidence type="ECO:0000313" key="1">
    <source>
        <dbReference type="EMBL" id="VDN45227.1"/>
    </source>
</evidence>